<dbReference type="PANTHER" id="PTHR43785:SF12">
    <property type="entry name" value="TYPE-1 GLUTAMINE SYNTHETASE 2"/>
    <property type="match status" value="1"/>
</dbReference>
<dbReference type="InterPro" id="IPR008146">
    <property type="entry name" value="Gln_synth_cat_dom"/>
</dbReference>
<evidence type="ECO:0000256" key="1">
    <source>
        <dbReference type="ARBA" id="ARBA00009897"/>
    </source>
</evidence>
<accession>A0ABP8W470</accession>
<evidence type="ECO:0000259" key="7">
    <source>
        <dbReference type="PROSITE" id="PS51986"/>
    </source>
</evidence>
<dbReference type="EMBL" id="BAABIC010000003">
    <property type="protein sequence ID" value="GAA4678867.1"/>
    <property type="molecule type" value="Genomic_DNA"/>
</dbReference>
<dbReference type="Pfam" id="PF00120">
    <property type="entry name" value="Gln-synt_C"/>
    <property type="match status" value="1"/>
</dbReference>
<evidence type="ECO:0000256" key="3">
    <source>
        <dbReference type="ARBA" id="ARBA00022741"/>
    </source>
</evidence>
<reference evidence="10" key="1">
    <citation type="journal article" date="2019" name="Int. J. Syst. Evol. Microbiol.">
        <title>The Global Catalogue of Microorganisms (GCM) 10K type strain sequencing project: providing services to taxonomists for standard genome sequencing and annotation.</title>
        <authorList>
            <consortium name="The Broad Institute Genomics Platform"/>
            <consortium name="The Broad Institute Genome Sequencing Center for Infectious Disease"/>
            <person name="Wu L."/>
            <person name="Ma J."/>
        </authorList>
    </citation>
    <scope>NUCLEOTIDE SEQUENCE [LARGE SCALE GENOMIC DNA]</scope>
    <source>
        <strain evidence="10">JCM 18055</strain>
    </source>
</reference>
<gene>
    <name evidence="9" type="ORF">GCM10023215_09800</name>
</gene>
<evidence type="ECO:0000313" key="9">
    <source>
        <dbReference type="EMBL" id="GAA4678867.1"/>
    </source>
</evidence>
<dbReference type="SMART" id="SM01230">
    <property type="entry name" value="Gln-synt_C"/>
    <property type="match status" value="1"/>
</dbReference>
<comment type="caution">
    <text evidence="9">The sequence shown here is derived from an EMBL/GenBank/DDBJ whole genome shotgun (WGS) entry which is preliminary data.</text>
</comment>
<feature type="domain" description="GS catalytic" evidence="8">
    <location>
        <begin position="123"/>
        <end position="461"/>
    </location>
</feature>
<comment type="similarity">
    <text evidence="1 5 6">Belongs to the glutamine synthetase family.</text>
</comment>
<evidence type="ECO:0000313" key="10">
    <source>
        <dbReference type="Proteomes" id="UP001500325"/>
    </source>
</evidence>
<dbReference type="SUPFAM" id="SSF54368">
    <property type="entry name" value="Glutamine synthetase, N-terminal domain"/>
    <property type="match status" value="1"/>
</dbReference>
<evidence type="ECO:0000256" key="6">
    <source>
        <dbReference type="RuleBase" id="RU000384"/>
    </source>
</evidence>
<evidence type="ECO:0000256" key="2">
    <source>
        <dbReference type="ARBA" id="ARBA00022598"/>
    </source>
</evidence>
<dbReference type="PROSITE" id="PS51986">
    <property type="entry name" value="GS_BETA_GRASP"/>
    <property type="match status" value="1"/>
</dbReference>
<name>A0ABP8W470_9PSEU</name>
<keyword evidence="3" id="KW-0547">Nucleotide-binding</keyword>
<dbReference type="PANTHER" id="PTHR43785">
    <property type="entry name" value="GAMMA-GLUTAMYLPUTRESCINE SYNTHETASE"/>
    <property type="match status" value="1"/>
</dbReference>
<feature type="domain" description="GS beta-grasp" evidence="7">
    <location>
        <begin position="15"/>
        <end position="116"/>
    </location>
</feature>
<dbReference type="PROSITE" id="PS51987">
    <property type="entry name" value="GS_CATALYTIC"/>
    <property type="match status" value="1"/>
</dbReference>
<sequence length="461" mass="49009">MNPDAADVLSRVERDAIDTIRLSFPDPHGLLRGKTVDAGALSGAFRDGIATVTTLLSKDTSGRTVFPTFSPGGGVGLAEMAGAGDMLMIPDPSTFRVLDWAGPTGWMLCDLVFPSGAPVPFCSRTALRRAVAAAATRGFEVVTGLEVEFHVFRLADPDHVVPGQPPDPPAVLPLTGGYQLLSEDAGDRWEPVLALFRDHLARVGITLHSAEVEFGPSQLEVTLPAVAGMAAADTMVLLRSTLRQVGRRHGYHVTFMCRPQLPATCSSGWHLHQSLRDSGGNAFVPDDPAALLSKTGRQFVAGQLTHARAACAFAAPTINGYKRFLGAPMAPDRVVWARDDRSALVRVVGDAEAGTTHIENRIGEPAANPYLYLASQLHAGLDGIDHALDPGPPADIPLATDAPRLPGSLGEALTALEADTVLTAAMGEALTAHHVALKRAEIARFEATVTDWEHREYFDLL</sequence>
<keyword evidence="2" id="KW-0436">Ligase</keyword>
<organism evidence="9 10">
    <name type="scientific">Pseudonocardia yuanmonensis</name>
    <dbReference type="NCBI Taxonomy" id="1095914"/>
    <lineage>
        <taxon>Bacteria</taxon>
        <taxon>Bacillati</taxon>
        <taxon>Actinomycetota</taxon>
        <taxon>Actinomycetes</taxon>
        <taxon>Pseudonocardiales</taxon>
        <taxon>Pseudonocardiaceae</taxon>
        <taxon>Pseudonocardia</taxon>
    </lineage>
</organism>
<dbReference type="InterPro" id="IPR014746">
    <property type="entry name" value="Gln_synth/guanido_kin_cat_dom"/>
</dbReference>
<dbReference type="InterPro" id="IPR008147">
    <property type="entry name" value="Gln_synt_N"/>
</dbReference>
<protein>
    <submittedName>
        <fullName evidence="9">Glutamine synthetase family protein</fullName>
    </submittedName>
</protein>
<dbReference type="InterPro" id="IPR036651">
    <property type="entry name" value="Gln_synt_N_sf"/>
</dbReference>
<dbReference type="RefSeq" id="WP_345378627.1">
    <property type="nucleotide sequence ID" value="NZ_BAABIC010000003.1"/>
</dbReference>
<dbReference type="SUPFAM" id="SSF55931">
    <property type="entry name" value="Glutamine synthetase/guanido kinase"/>
    <property type="match status" value="1"/>
</dbReference>
<keyword evidence="4" id="KW-0067">ATP-binding</keyword>
<dbReference type="Gene3D" id="3.10.20.70">
    <property type="entry name" value="Glutamine synthetase, N-terminal domain"/>
    <property type="match status" value="1"/>
</dbReference>
<proteinExistence type="inferred from homology"/>
<evidence type="ECO:0000256" key="4">
    <source>
        <dbReference type="ARBA" id="ARBA00022840"/>
    </source>
</evidence>
<dbReference type="Proteomes" id="UP001500325">
    <property type="component" value="Unassembled WGS sequence"/>
</dbReference>
<evidence type="ECO:0000259" key="8">
    <source>
        <dbReference type="PROSITE" id="PS51987"/>
    </source>
</evidence>
<evidence type="ECO:0000256" key="5">
    <source>
        <dbReference type="PROSITE-ProRule" id="PRU01330"/>
    </source>
</evidence>
<dbReference type="Gene3D" id="3.30.590.10">
    <property type="entry name" value="Glutamine synthetase/guanido kinase, catalytic domain"/>
    <property type="match status" value="1"/>
</dbReference>
<keyword evidence="10" id="KW-1185">Reference proteome</keyword>